<organism evidence="16 17">
    <name type="scientific">Tahibacter amnicola</name>
    <dbReference type="NCBI Taxonomy" id="2976241"/>
    <lineage>
        <taxon>Bacteria</taxon>
        <taxon>Pseudomonadati</taxon>
        <taxon>Pseudomonadota</taxon>
        <taxon>Gammaproteobacteria</taxon>
        <taxon>Lysobacterales</taxon>
        <taxon>Rhodanobacteraceae</taxon>
        <taxon>Tahibacter</taxon>
    </lineage>
</organism>
<accession>A0ABY6BBR2</accession>
<dbReference type="InterPro" id="IPR003651">
    <property type="entry name" value="Endonuclease3_FeS-loop_motif"/>
</dbReference>
<comment type="function">
    <text evidence="2">Adenine glycosylase active on G-A mispairs. MutY also corrects error-prone DNA synthesis past GO lesions which are due to the oxidatively damaged form of guanine: 7,8-dihydro-8-oxoguanine (8-oxo-dGTP).</text>
</comment>
<evidence type="ECO:0000256" key="5">
    <source>
        <dbReference type="ARBA" id="ARBA00022023"/>
    </source>
</evidence>
<evidence type="ECO:0000256" key="7">
    <source>
        <dbReference type="ARBA" id="ARBA00022723"/>
    </source>
</evidence>
<keyword evidence="11" id="KW-0411">Iron-sulfur</keyword>
<dbReference type="SUPFAM" id="SSF48150">
    <property type="entry name" value="DNA-glycosylase"/>
    <property type="match status" value="1"/>
</dbReference>
<evidence type="ECO:0000256" key="9">
    <source>
        <dbReference type="ARBA" id="ARBA00022801"/>
    </source>
</evidence>
<dbReference type="EC" id="3.2.2.31" evidence="4 14"/>
<keyword evidence="8 14" id="KW-0227">DNA damage</keyword>
<evidence type="ECO:0000256" key="10">
    <source>
        <dbReference type="ARBA" id="ARBA00023004"/>
    </source>
</evidence>
<dbReference type="PANTHER" id="PTHR42944:SF1">
    <property type="entry name" value="ADENINE DNA GLYCOSYLASE"/>
    <property type="match status" value="1"/>
</dbReference>
<dbReference type="InterPro" id="IPR023170">
    <property type="entry name" value="HhH_base_excis_C"/>
</dbReference>
<evidence type="ECO:0000256" key="13">
    <source>
        <dbReference type="ARBA" id="ARBA00023295"/>
    </source>
</evidence>
<evidence type="ECO:0000256" key="8">
    <source>
        <dbReference type="ARBA" id="ARBA00022763"/>
    </source>
</evidence>
<evidence type="ECO:0000256" key="3">
    <source>
        <dbReference type="ARBA" id="ARBA00008343"/>
    </source>
</evidence>
<keyword evidence="10 14" id="KW-0408">Iron</keyword>
<dbReference type="InterPro" id="IPR000445">
    <property type="entry name" value="HhH_motif"/>
</dbReference>
<comment type="catalytic activity">
    <reaction evidence="1 14">
        <text>Hydrolyzes free adenine bases from 7,8-dihydro-8-oxoguanine:adenine mismatched double-stranded DNA, leaving an apurinic site.</text>
        <dbReference type="EC" id="3.2.2.31"/>
    </reaction>
</comment>
<dbReference type="Gene3D" id="1.10.340.30">
    <property type="entry name" value="Hypothetical protein, domain 2"/>
    <property type="match status" value="1"/>
</dbReference>
<dbReference type="SUPFAM" id="SSF55811">
    <property type="entry name" value="Nudix"/>
    <property type="match status" value="1"/>
</dbReference>
<dbReference type="InterPro" id="IPR003265">
    <property type="entry name" value="HhH-GPD_domain"/>
</dbReference>
<name>A0ABY6BBR2_9GAMM</name>
<keyword evidence="13 14" id="KW-0326">Glycosidase</keyword>
<evidence type="ECO:0000313" key="16">
    <source>
        <dbReference type="EMBL" id="UXI67489.1"/>
    </source>
</evidence>
<dbReference type="EMBL" id="CP104694">
    <property type="protein sequence ID" value="UXI67489.1"/>
    <property type="molecule type" value="Genomic_DNA"/>
</dbReference>
<dbReference type="PROSITE" id="PS01155">
    <property type="entry name" value="ENDONUCLEASE_III_2"/>
    <property type="match status" value="1"/>
</dbReference>
<reference evidence="16" key="1">
    <citation type="submission" date="2022-09" db="EMBL/GenBank/DDBJ databases">
        <title>Tahibacter sp. nov., isolated from a fresh water.</title>
        <authorList>
            <person name="Baek J.H."/>
            <person name="Lee J.K."/>
            <person name="Kim J.M."/>
            <person name="Jeon C.O."/>
        </authorList>
    </citation>
    <scope>NUCLEOTIDE SEQUENCE</scope>
    <source>
        <strain evidence="16">W38</strain>
    </source>
</reference>
<dbReference type="Proteomes" id="UP001064632">
    <property type="component" value="Chromosome"/>
</dbReference>
<dbReference type="PROSITE" id="PS00764">
    <property type="entry name" value="ENDONUCLEASE_III_1"/>
    <property type="match status" value="1"/>
</dbReference>
<keyword evidence="9" id="KW-0378">Hydrolase</keyword>
<dbReference type="SMART" id="SM00525">
    <property type="entry name" value="FES"/>
    <property type="match status" value="1"/>
</dbReference>
<keyword evidence="6" id="KW-0004">4Fe-4S</keyword>
<dbReference type="InterPro" id="IPR029119">
    <property type="entry name" value="MutY_C"/>
</dbReference>
<dbReference type="InterPro" id="IPR005760">
    <property type="entry name" value="A/G_AdeGlyc_MutY"/>
</dbReference>
<dbReference type="CDD" id="cd00056">
    <property type="entry name" value="ENDO3c"/>
    <property type="match status" value="1"/>
</dbReference>
<dbReference type="Pfam" id="PF00730">
    <property type="entry name" value="HhH-GPD"/>
    <property type="match status" value="1"/>
</dbReference>
<evidence type="ECO:0000256" key="1">
    <source>
        <dbReference type="ARBA" id="ARBA00000843"/>
    </source>
</evidence>
<dbReference type="PANTHER" id="PTHR42944">
    <property type="entry name" value="ADENINE DNA GLYCOSYLASE"/>
    <property type="match status" value="1"/>
</dbReference>
<evidence type="ECO:0000256" key="14">
    <source>
        <dbReference type="RuleBase" id="RU365096"/>
    </source>
</evidence>
<comment type="similarity">
    <text evidence="3 14">Belongs to the Nth/MutY family.</text>
</comment>
<dbReference type="InterPro" id="IPR004035">
    <property type="entry name" value="Endouclease-III_FeS-bd_BS"/>
</dbReference>
<sequence length="356" mass="38895">MNPPAQLPIAPRLLNWFDQYGRHDLPWQSPRTPYRVWLSEIMLQQTQVATVIGYFTRFVTALPDLPSLAAAPTDTVLALWAGLGYYSRARNLQRAAQLCMERHGGELPRDAEALAALPGIGRSTAGAILAQAWGLPHAILDGNVKRVLARFHAVHGYPGTTETARVLWGHAESHLPARRLADYTQALMDLGATVCQRARPLCTTCPLAADCAAYRQGIVGQLPSRKPAKAVPTRQTCVLILRDETGRTLLHRRPATGVWAELWSLPETPSASQAASAARSLGVRTDGFEVLPSFTHVFSHYKLEIQPLLARATPANQAGEMPDLRWCDSQALTEVGLPAPIKRLLGDLTGTTQSLF</sequence>
<proteinExistence type="inferred from homology"/>
<protein>
    <recommendedName>
        <fullName evidence="5 14">Adenine DNA glycosylase</fullName>
        <ecNumber evidence="4 14">3.2.2.31</ecNumber>
    </recommendedName>
</protein>
<dbReference type="InterPro" id="IPR004036">
    <property type="entry name" value="Endonuclease-III-like_CS2"/>
</dbReference>
<dbReference type="InterPro" id="IPR044298">
    <property type="entry name" value="MIG/MutY"/>
</dbReference>
<dbReference type="Gene3D" id="3.90.79.10">
    <property type="entry name" value="Nucleoside Triphosphate Pyrophosphohydrolase"/>
    <property type="match status" value="1"/>
</dbReference>
<comment type="cofactor">
    <cofactor evidence="14">
        <name>[4Fe-4S] cluster</name>
        <dbReference type="ChEBI" id="CHEBI:49883"/>
    </cofactor>
    <text evidence="14">Binds 1 [4Fe-4S] cluster.</text>
</comment>
<keyword evidence="12" id="KW-0234">DNA repair</keyword>
<evidence type="ECO:0000256" key="6">
    <source>
        <dbReference type="ARBA" id="ARBA00022485"/>
    </source>
</evidence>
<dbReference type="SMART" id="SM00478">
    <property type="entry name" value="ENDO3c"/>
    <property type="match status" value="1"/>
</dbReference>
<feature type="domain" description="HhH-GPD" evidence="15">
    <location>
        <begin position="42"/>
        <end position="193"/>
    </location>
</feature>
<evidence type="ECO:0000256" key="12">
    <source>
        <dbReference type="ARBA" id="ARBA00023204"/>
    </source>
</evidence>
<gene>
    <name evidence="16" type="primary">mutY</name>
    <name evidence="16" type="ORF">N4264_22565</name>
</gene>
<dbReference type="Gene3D" id="1.10.1670.10">
    <property type="entry name" value="Helix-hairpin-Helix base-excision DNA repair enzymes (C-terminal)"/>
    <property type="match status" value="1"/>
</dbReference>
<evidence type="ECO:0000256" key="4">
    <source>
        <dbReference type="ARBA" id="ARBA00012045"/>
    </source>
</evidence>
<dbReference type="Pfam" id="PF00633">
    <property type="entry name" value="HHH"/>
    <property type="match status" value="1"/>
</dbReference>
<evidence type="ECO:0000259" key="15">
    <source>
        <dbReference type="SMART" id="SM00478"/>
    </source>
</evidence>
<dbReference type="InterPro" id="IPR015797">
    <property type="entry name" value="NUDIX_hydrolase-like_dom_sf"/>
</dbReference>
<evidence type="ECO:0000256" key="2">
    <source>
        <dbReference type="ARBA" id="ARBA00002933"/>
    </source>
</evidence>
<dbReference type="InterPro" id="IPR011257">
    <property type="entry name" value="DNA_glycosylase"/>
</dbReference>
<dbReference type="NCBIfam" id="TIGR01084">
    <property type="entry name" value="mutY"/>
    <property type="match status" value="1"/>
</dbReference>
<evidence type="ECO:0000256" key="11">
    <source>
        <dbReference type="ARBA" id="ARBA00023014"/>
    </source>
</evidence>
<evidence type="ECO:0000313" key="17">
    <source>
        <dbReference type="Proteomes" id="UP001064632"/>
    </source>
</evidence>
<dbReference type="CDD" id="cd03431">
    <property type="entry name" value="NUDIX_DNA_Glycosylase_C-MutY"/>
    <property type="match status" value="1"/>
</dbReference>
<dbReference type="Pfam" id="PF14815">
    <property type="entry name" value="NUDIX_4"/>
    <property type="match status" value="1"/>
</dbReference>
<keyword evidence="7" id="KW-0479">Metal-binding</keyword>
<keyword evidence="17" id="KW-1185">Reference proteome</keyword>